<feature type="transmembrane region" description="Helical" evidence="1">
    <location>
        <begin position="156"/>
        <end position="181"/>
    </location>
</feature>
<dbReference type="HOGENOM" id="CLU_1313995_0_0_0"/>
<accession>A9AVL1</accession>
<evidence type="ECO:0000313" key="3">
    <source>
        <dbReference type="Proteomes" id="UP000000787"/>
    </source>
</evidence>
<dbReference type="Proteomes" id="UP000000787">
    <property type="component" value="Chromosome"/>
</dbReference>
<keyword evidence="1" id="KW-0472">Membrane</keyword>
<dbReference type="AlphaFoldDB" id="A9AVL1"/>
<reference evidence="2 3" key="1">
    <citation type="journal article" date="2011" name="Stand. Genomic Sci.">
        <title>Complete genome sequence of the filamentous gliding predatory bacterium Herpetosiphon aurantiacus type strain (114-95(T)).</title>
        <authorList>
            <person name="Kiss H."/>
            <person name="Nett M."/>
            <person name="Domin N."/>
            <person name="Martin K."/>
            <person name="Maresca J.A."/>
            <person name="Copeland A."/>
            <person name="Lapidus A."/>
            <person name="Lucas S."/>
            <person name="Berry K.W."/>
            <person name="Glavina Del Rio T."/>
            <person name="Dalin E."/>
            <person name="Tice H."/>
            <person name="Pitluck S."/>
            <person name="Richardson P."/>
            <person name="Bruce D."/>
            <person name="Goodwin L."/>
            <person name="Han C."/>
            <person name="Detter J.C."/>
            <person name="Schmutz J."/>
            <person name="Brettin T."/>
            <person name="Land M."/>
            <person name="Hauser L."/>
            <person name="Kyrpides N.C."/>
            <person name="Ivanova N."/>
            <person name="Goker M."/>
            <person name="Woyke T."/>
            <person name="Klenk H.P."/>
            <person name="Bryant D.A."/>
        </authorList>
    </citation>
    <scope>NUCLEOTIDE SEQUENCE [LARGE SCALE GENOMIC DNA]</scope>
    <source>
        <strain evidence="3">ATCC 23779 / DSM 785 / 114-95</strain>
    </source>
</reference>
<proteinExistence type="predicted"/>
<feature type="transmembrane region" description="Helical" evidence="1">
    <location>
        <begin position="75"/>
        <end position="101"/>
    </location>
</feature>
<evidence type="ECO:0000256" key="1">
    <source>
        <dbReference type="SAM" id="Phobius"/>
    </source>
</evidence>
<dbReference type="InterPro" id="IPR021683">
    <property type="entry name" value="DUF3267"/>
</dbReference>
<evidence type="ECO:0008006" key="4">
    <source>
        <dbReference type="Google" id="ProtNLM"/>
    </source>
</evidence>
<dbReference type="InParanoid" id="A9AVL1"/>
<dbReference type="STRING" id="316274.Haur_2061"/>
<sequence length="209" mass="22944">MRKHSSPIPPPENLPTAYQEVLSWNVSTRPRRVLLAHTLAVLSFCLFGVLFAFGAVSVGKQPLSGSFALGLREAVALMVGMLLTLMLHELIHGVAMQLYGAHPRYGILWRRMMLYATDPAYAHPRNRYIVIALAPFVCISTLVVLAMWAFAGTAWVPLLAICGVINASGAAGDMWMTLIVLRYPPSAYIVDERDGIRVFCQSTVGMDTP</sequence>
<keyword evidence="1" id="KW-0812">Transmembrane</keyword>
<dbReference type="KEGG" id="hau:Haur_2061"/>
<organism evidence="2 3">
    <name type="scientific">Herpetosiphon aurantiacus (strain ATCC 23779 / DSM 785 / 114-95)</name>
    <dbReference type="NCBI Taxonomy" id="316274"/>
    <lineage>
        <taxon>Bacteria</taxon>
        <taxon>Bacillati</taxon>
        <taxon>Chloroflexota</taxon>
        <taxon>Chloroflexia</taxon>
        <taxon>Herpetosiphonales</taxon>
        <taxon>Herpetosiphonaceae</taxon>
        <taxon>Herpetosiphon</taxon>
    </lineage>
</organism>
<protein>
    <recommendedName>
        <fullName evidence="4">DUF3267 domain-containing protein</fullName>
    </recommendedName>
</protein>
<dbReference type="eggNOG" id="ENOG5031EHN">
    <property type="taxonomic scope" value="Bacteria"/>
</dbReference>
<name>A9AVL1_HERA2</name>
<dbReference type="Pfam" id="PF11667">
    <property type="entry name" value="DUF3267"/>
    <property type="match status" value="1"/>
</dbReference>
<keyword evidence="1" id="KW-1133">Transmembrane helix</keyword>
<gene>
    <name evidence="2" type="ordered locus">Haur_2061</name>
</gene>
<dbReference type="EMBL" id="CP000875">
    <property type="protein sequence ID" value="ABX04702.1"/>
    <property type="molecule type" value="Genomic_DNA"/>
</dbReference>
<dbReference type="BioCyc" id="HAUR316274:GHYA-2089-MONOMER"/>
<feature type="transmembrane region" description="Helical" evidence="1">
    <location>
        <begin position="33"/>
        <end position="55"/>
    </location>
</feature>
<evidence type="ECO:0000313" key="2">
    <source>
        <dbReference type="EMBL" id="ABX04702.1"/>
    </source>
</evidence>
<feature type="transmembrane region" description="Helical" evidence="1">
    <location>
        <begin position="128"/>
        <end position="150"/>
    </location>
</feature>
<keyword evidence="3" id="KW-1185">Reference proteome</keyword>